<reference evidence="1 2" key="1">
    <citation type="submission" date="2021-04" db="EMBL/GenBank/DDBJ databases">
        <authorList>
            <person name="Ivanova A."/>
        </authorList>
    </citation>
    <scope>NUCLEOTIDE SEQUENCE [LARGE SCALE GENOMIC DNA]</scope>
    <source>
        <strain evidence="1 2">G18</strain>
    </source>
</reference>
<dbReference type="NCBIfam" id="TIGR02996">
    <property type="entry name" value="rpt_mate_G_obs"/>
    <property type="match status" value="1"/>
</dbReference>
<evidence type="ECO:0000313" key="2">
    <source>
        <dbReference type="Proteomes" id="UP000676565"/>
    </source>
</evidence>
<evidence type="ECO:0000313" key="1">
    <source>
        <dbReference type="EMBL" id="MBP3958696.1"/>
    </source>
</evidence>
<protein>
    <submittedName>
        <fullName evidence="1">TIGR02996 domain-containing protein</fullName>
    </submittedName>
</protein>
<dbReference type="EMBL" id="JAGKQQ010000001">
    <property type="protein sequence ID" value="MBP3958696.1"/>
    <property type="molecule type" value="Genomic_DNA"/>
</dbReference>
<dbReference type="InterPro" id="IPR014338">
    <property type="entry name" value="CHP02996_rpt-companion-dom"/>
</dbReference>
<keyword evidence="2" id="KW-1185">Reference proteome</keyword>
<proteinExistence type="predicted"/>
<dbReference type="Proteomes" id="UP000676565">
    <property type="component" value="Unassembled WGS sequence"/>
</dbReference>
<gene>
    <name evidence="1" type="ORF">J8F10_25910</name>
</gene>
<organism evidence="1 2">
    <name type="scientific">Gemmata palustris</name>
    <dbReference type="NCBI Taxonomy" id="2822762"/>
    <lineage>
        <taxon>Bacteria</taxon>
        <taxon>Pseudomonadati</taxon>
        <taxon>Planctomycetota</taxon>
        <taxon>Planctomycetia</taxon>
        <taxon>Gemmatales</taxon>
        <taxon>Gemmataceae</taxon>
        <taxon>Gemmata</taxon>
    </lineage>
</organism>
<name>A0ABS5BY80_9BACT</name>
<comment type="caution">
    <text evidence="1">The sequence shown here is derived from an EMBL/GenBank/DDBJ whole genome shotgun (WGS) entry which is preliminary data.</text>
</comment>
<accession>A0ABS5BY80</accession>
<dbReference type="RefSeq" id="WP_210658917.1">
    <property type="nucleotide sequence ID" value="NZ_JAGKQQ010000001.1"/>
</dbReference>
<sequence>MSSTLDALYAAIVDNPSDRTVRLVFADALDESGEPGDATRAEFIRAQVTLEGTPDDDPRRPALVAQCQGLFAAHWIEWWRPVCVALGLPEPYVPSPKLRARLKRFVGSDKRVTGEPYIANPEAYSIRSDEHEFTAQFYAGFPEMLAIHRFTIDTLTGQFGLWFDQAPFCRLRVTNELSEFEWNSLDGPHLAKVTELVLDRLTADIADLLFRAPLNGLTSLKVMPLGSPSIVRGLVHKPVWAGLRSLTLSGISTPDSLCEVAESCTLEHLEELVFGVHEVEESQPLGGLWSVLGNAIAGILAQMAHMYPRPTGPIRGPDYWPAFVALSRSPVLPRLRRLRVLDADPNWVARVAEMLVNAGQQAPGAEPFLSDECVHAVADALDPDKLERLELPATRISTACRDELTRRFGPRVVLA</sequence>